<proteinExistence type="predicted"/>
<accession>A0A1H1HDX0</accession>
<dbReference type="AlphaFoldDB" id="A0A1H1HDX0"/>
<reference evidence="2" key="1">
    <citation type="submission" date="2016-10" db="EMBL/GenBank/DDBJ databases">
        <authorList>
            <person name="Varghese N."/>
            <person name="Submissions S."/>
        </authorList>
    </citation>
    <scope>NUCLEOTIDE SEQUENCE [LARGE SCALE GENOMIC DNA]</scope>
    <source>
        <strain evidence="2">BS3775</strain>
    </source>
</reference>
<organism evidence="1 2">
    <name type="scientific">Pseudomonas moorei</name>
    <dbReference type="NCBI Taxonomy" id="395599"/>
    <lineage>
        <taxon>Bacteria</taxon>
        <taxon>Pseudomonadati</taxon>
        <taxon>Pseudomonadota</taxon>
        <taxon>Gammaproteobacteria</taxon>
        <taxon>Pseudomonadales</taxon>
        <taxon>Pseudomonadaceae</taxon>
        <taxon>Pseudomonas</taxon>
    </lineage>
</organism>
<sequence>MPPEMDCASFFAFVASGMECRRHAPRIESSITSSKDRKMSLNVFWDNSNIWLVGRNYCGVREPGHEREFRVHFRNLLMTVVAGRPMDFAFVGGSLPPNNDLLWKYFEQLGAEVETQERGAIGGGEVAVDQAIQFSMLQRIIDAEKPGTILLLTGDGNGHLDGKGFIAALQRAVKMGWNIEVASWDIGCNRHLRQYAEEHGVYRSLEPSYEHITFLAGSRNAV</sequence>
<dbReference type="Proteomes" id="UP000199570">
    <property type="component" value="Unassembled WGS sequence"/>
</dbReference>
<dbReference type="CDD" id="cd18724">
    <property type="entry name" value="PIN_LabA-like"/>
    <property type="match status" value="1"/>
</dbReference>
<protein>
    <submittedName>
        <fullName evidence="1">Uncharacterized protein</fullName>
    </submittedName>
</protein>
<dbReference type="RefSeq" id="WP_139204814.1">
    <property type="nucleotide sequence ID" value="NZ_FNKJ01000003.1"/>
</dbReference>
<evidence type="ECO:0000313" key="1">
    <source>
        <dbReference type="EMBL" id="SDR23641.1"/>
    </source>
</evidence>
<dbReference type="EMBL" id="FNKJ01000003">
    <property type="protein sequence ID" value="SDR23641.1"/>
    <property type="molecule type" value="Genomic_DNA"/>
</dbReference>
<evidence type="ECO:0000313" key="2">
    <source>
        <dbReference type="Proteomes" id="UP000199570"/>
    </source>
</evidence>
<gene>
    <name evidence="1" type="ORF">SAMN04490195_4047</name>
</gene>
<keyword evidence="2" id="KW-1185">Reference proteome</keyword>
<dbReference type="OrthoDB" id="9794137at2"/>
<dbReference type="Gene3D" id="3.40.50.1010">
    <property type="entry name" value="5'-nuclease"/>
    <property type="match status" value="1"/>
</dbReference>
<name>A0A1H1HDX0_9PSED</name>